<comment type="caution">
    <text evidence="2">The sequence shown here is derived from an EMBL/GenBank/DDBJ whole genome shotgun (WGS) entry which is preliminary data.</text>
</comment>
<name>A0A9P5VIP2_9FUNG</name>
<evidence type="ECO:0000313" key="3">
    <source>
        <dbReference type="Proteomes" id="UP000696485"/>
    </source>
</evidence>
<organism evidence="2 3">
    <name type="scientific">Podila minutissima</name>
    <dbReference type="NCBI Taxonomy" id="64525"/>
    <lineage>
        <taxon>Eukaryota</taxon>
        <taxon>Fungi</taxon>
        <taxon>Fungi incertae sedis</taxon>
        <taxon>Mucoromycota</taxon>
        <taxon>Mortierellomycotina</taxon>
        <taxon>Mortierellomycetes</taxon>
        <taxon>Mortierellales</taxon>
        <taxon>Mortierellaceae</taxon>
        <taxon>Podila</taxon>
    </lineage>
</organism>
<evidence type="ECO:0000256" key="1">
    <source>
        <dbReference type="SAM" id="MobiDB-lite"/>
    </source>
</evidence>
<dbReference type="AlphaFoldDB" id="A0A9P5VIP2"/>
<evidence type="ECO:0000313" key="2">
    <source>
        <dbReference type="EMBL" id="KAF9326209.1"/>
    </source>
</evidence>
<feature type="region of interest" description="Disordered" evidence="1">
    <location>
        <begin position="1"/>
        <end position="22"/>
    </location>
</feature>
<gene>
    <name evidence="2" type="ORF">BG006_010347</name>
</gene>
<proteinExistence type="predicted"/>
<keyword evidence="3" id="KW-1185">Reference proteome</keyword>
<dbReference type="Proteomes" id="UP000696485">
    <property type="component" value="Unassembled WGS sequence"/>
</dbReference>
<dbReference type="EMBL" id="JAAAUY010000812">
    <property type="protein sequence ID" value="KAF9326209.1"/>
    <property type="molecule type" value="Genomic_DNA"/>
</dbReference>
<accession>A0A9P5VIP2</accession>
<sequence>MKQLDSRAADEESFRNSEWRSEANEAMIRGAQDFKSPHDTIGSLIEQTPKDYISRFFSRTSCAINAFQDAANITAAFKNYPEQRYDHVKGQYDRSKVNAKIMYGRKKQDLV</sequence>
<protein>
    <submittedName>
        <fullName evidence="2">Uncharacterized protein</fullName>
    </submittedName>
</protein>
<reference evidence="2" key="1">
    <citation type="journal article" date="2020" name="Fungal Divers.">
        <title>Resolving the Mortierellaceae phylogeny through synthesis of multi-gene phylogenetics and phylogenomics.</title>
        <authorList>
            <person name="Vandepol N."/>
            <person name="Liber J."/>
            <person name="Desiro A."/>
            <person name="Na H."/>
            <person name="Kennedy M."/>
            <person name="Barry K."/>
            <person name="Grigoriev I.V."/>
            <person name="Miller A.N."/>
            <person name="O'Donnell K."/>
            <person name="Stajich J.E."/>
            <person name="Bonito G."/>
        </authorList>
    </citation>
    <scope>NUCLEOTIDE SEQUENCE</scope>
    <source>
        <strain evidence="2">NVP1</strain>
    </source>
</reference>